<accession>A0AAP9VP53</accession>
<proteinExistence type="predicted"/>
<evidence type="ECO:0000256" key="1">
    <source>
        <dbReference type="SAM" id="MobiDB-lite"/>
    </source>
</evidence>
<protein>
    <submittedName>
        <fullName evidence="2">Uncharacterized protein</fullName>
    </submittedName>
</protein>
<sequence>MPHKMPIEQQSRLPGQLQRSRSRGIFRLSSQMDFIADGSRTAACFPLRWICANQRSQ</sequence>
<feature type="compositionally biased region" description="Polar residues" evidence="1">
    <location>
        <begin position="8"/>
        <end position="19"/>
    </location>
</feature>
<evidence type="ECO:0000313" key="3">
    <source>
        <dbReference type="Proteomes" id="UP000516316"/>
    </source>
</evidence>
<gene>
    <name evidence="2" type="ORF">HLB40_15970</name>
</gene>
<name>A0AAP9VP53_9PSED</name>
<feature type="region of interest" description="Disordered" evidence="1">
    <location>
        <begin position="1"/>
        <end position="20"/>
    </location>
</feature>
<organism evidence="2 3">
    <name type="scientific">Pseudomonas chlororaphis</name>
    <dbReference type="NCBI Taxonomy" id="587753"/>
    <lineage>
        <taxon>Bacteria</taxon>
        <taxon>Pseudomonadati</taxon>
        <taxon>Pseudomonadota</taxon>
        <taxon>Gammaproteobacteria</taxon>
        <taxon>Pseudomonadales</taxon>
        <taxon>Pseudomonadaceae</taxon>
        <taxon>Pseudomonas</taxon>
    </lineage>
</organism>
<dbReference type="EMBL" id="CP061079">
    <property type="protein sequence ID" value="QNR45196.1"/>
    <property type="molecule type" value="Genomic_DNA"/>
</dbReference>
<evidence type="ECO:0000313" key="2">
    <source>
        <dbReference type="EMBL" id="QNR45196.1"/>
    </source>
</evidence>
<dbReference type="AlphaFoldDB" id="A0AAP9VP53"/>
<dbReference type="GeneID" id="61650892"/>
<reference evidence="2 3" key="1">
    <citation type="submission" date="2020-09" db="EMBL/GenBank/DDBJ databases">
        <title>The Genome Sequence of Pseudomonas chlororaphis strain Qlu-1 - A phenazine-derivative-producing strain.</title>
        <authorList>
            <person name="Li L."/>
            <person name="Liu K."/>
        </authorList>
    </citation>
    <scope>NUCLEOTIDE SEQUENCE [LARGE SCALE GENOMIC DNA]</scope>
    <source>
        <strain evidence="3">qlu-1</strain>
    </source>
</reference>
<dbReference type="RefSeq" id="WP_016705134.1">
    <property type="nucleotide sequence ID" value="NZ_CATKQY010000011.1"/>
</dbReference>
<dbReference type="Proteomes" id="UP000516316">
    <property type="component" value="Chromosome"/>
</dbReference>